<dbReference type="SMART" id="SM00354">
    <property type="entry name" value="HTH_LACI"/>
    <property type="match status" value="1"/>
</dbReference>
<dbReference type="RefSeq" id="WP_350402492.1">
    <property type="nucleotide sequence ID" value="NZ_JBELOE010000255.1"/>
</dbReference>
<dbReference type="PANTHER" id="PTHR30146">
    <property type="entry name" value="LACI-RELATED TRANSCRIPTIONAL REPRESSOR"/>
    <property type="match status" value="1"/>
</dbReference>
<evidence type="ECO:0000313" key="7">
    <source>
        <dbReference type="Proteomes" id="UP001467690"/>
    </source>
</evidence>
<dbReference type="PANTHER" id="PTHR30146:SF148">
    <property type="entry name" value="HTH-TYPE TRANSCRIPTIONAL REPRESSOR PURR-RELATED"/>
    <property type="match status" value="1"/>
</dbReference>
<dbReference type="Pfam" id="PF13377">
    <property type="entry name" value="Peripla_BP_3"/>
    <property type="match status" value="1"/>
</dbReference>
<gene>
    <name evidence="6" type="ORF">ABS311_14920</name>
</gene>
<sequence>MVTIKQVAQLAGVSFKTVARVVNKEPGVKPHNVEKVEAAIEKLGYRPNKAASLVRKKQSDIIGFISDEISTTPASVAILKGAQDMAWEQGKTLMVFNLDPKHPNKDRLYEECLQHRSEGIIYGAMYHQSVEFSKLFKTLPTVLVNCVSTQNDFTSIVPDDELAGYYVTKQLLYKGYKRIAFLNLNPDIMAAQHRQKGFLKAMQEYGIPENQWRIDTIEQVIEGRTVNIAGEVAKQVIEEFKPDAVLCGKDLAAIKVYLVIERLGLTVGQDIAVASFDNWHDIPEILEPKLSTMALPYYEMGRLAVSQVLQLIANKNTVYPVTHHKVPCLLFDRASF</sequence>
<dbReference type="PROSITE" id="PS50932">
    <property type="entry name" value="HTH_LACI_2"/>
    <property type="match status" value="1"/>
</dbReference>
<evidence type="ECO:0000256" key="2">
    <source>
        <dbReference type="ARBA" id="ARBA00023015"/>
    </source>
</evidence>
<dbReference type="InterPro" id="IPR010982">
    <property type="entry name" value="Lambda_DNA-bd_dom_sf"/>
</dbReference>
<evidence type="ECO:0000259" key="5">
    <source>
        <dbReference type="PROSITE" id="PS50932"/>
    </source>
</evidence>
<evidence type="ECO:0000313" key="6">
    <source>
        <dbReference type="EMBL" id="MER2493172.1"/>
    </source>
</evidence>
<feature type="domain" description="HTH lacI-type" evidence="5">
    <location>
        <begin position="2"/>
        <end position="56"/>
    </location>
</feature>
<keyword evidence="3 6" id="KW-0238">DNA-binding</keyword>
<dbReference type="EMBL" id="JBELOE010000255">
    <property type="protein sequence ID" value="MER2493172.1"/>
    <property type="molecule type" value="Genomic_DNA"/>
</dbReference>
<reference evidence="6 7" key="1">
    <citation type="submission" date="2024-06" db="EMBL/GenBank/DDBJ databases">
        <authorList>
            <person name="Chen R.Y."/>
        </authorList>
    </citation>
    <scope>NUCLEOTIDE SEQUENCE [LARGE SCALE GENOMIC DNA]</scope>
    <source>
        <strain evidence="6 7">D2</strain>
    </source>
</reference>
<dbReference type="Pfam" id="PF00356">
    <property type="entry name" value="LacI"/>
    <property type="match status" value="1"/>
</dbReference>
<name>A0ABV1RJQ6_9ALTE</name>
<organism evidence="6 7">
    <name type="scientific">Catenovulum sediminis</name>
    <dbReference type="NCBI Taxonomy" id="1740262"/>
    <lineage>
        <taxon>Bacteria</taxon>
        <taxon>Pseudomonadati</taxon>
        <taxon>Pseudomonadota</taxon>
        <taxon>Gammaproteobacteria</taxon>
        <taxon>Alteromonadales</taxon>
        <taxon>Alteromonadaceae</taxon>
        <taxon>Catenovulum</taxon>
    </lineage>
</organism>
<dbReference type="CDD" id="cd01392">
    <property type="entry name" value="HTH_LacI"/>
    <property type="match status" value="1"/>
</dbReference>
<dbReference type="GO" id="GO:0003677">
    <property type="term" value="F:DNA binding"/>
    <property type="evidence" value="ECO:0007669"/>
    <property type="project" value="UniProtKB-KW"/>
</dbReference>
<dbReference type="SUPFAM" id="SSF47413">
    <property type="entry name" value="lambda repressor-like DNA-binding domains"/>
    <property type="match status" value="1"/>
</dbReference>
<dbReference type="InterPro" id="IPR046335">
    <property type="entry name" value="LacI/GalR-like_sensor"/>
</dbReference>
<dbReference type="Gene3D" id="3.40.50.2300">
    <property type="match status" value="2"/>
</dbReference>
<proteinExistence type="predicted"/>
<comment type="caution">
    <text evidence="6">The sequence shown here is derived from an EMBL/GenBank/DDBJ whole genome shotgun (WGS) entry which is preliminary data.</text>
</comment>
<dbReference type="SUPFAM" id="SSF53822">
    <property type="entry name" value="Periplasmic binding protein-like I"/>
    <property type="match status" value="1"/>
</dbReference>
<keyword evidence="1" id="KW-0678">Repressor</keyword>
<keyword evidence="7" id="KW-1185">Reference proteome</keyword>
<evidence type="ECO:0000256" key="4">
    <source>
        <dbReference type="ARBA" id="ARBA00023163"/>
    </source>
</evidence>
<evidence type="ECO:0000256" key="3">
    <source>
        <dbReference type="ARBA" id="ARBA00023125"/>
    </source>
</evidence>
<protein>
    <submittedName>
        <fullName evidence="6">LacI family DNA-binding transcriptional regulator</fullName>
    </submittedName>
</protein>
<keyword evidence="2" id="KW-0805">Transcription regulation</keyword>
<dbReference type="InterPro" id="IPR000843">
    <property type="entry name" value="HTH_LacI"/>
</dbReference>
<dbReference type="CDD" id="cd06288">
    <property type="entry name" value="PBP1_sucrose_transcription_regulator"/>
    <property type="match status" value="1"/>
</dbReference>
<accession>A0ABV1RJQ6</accession>
<keyword evidence="4" id="KW-0804">Transcription</keyword>
<evidence type="ECO:0000256" key="1">
    <source>
        <dbReference type="ARBA" id="ARBA00022491"/>
    </source>
</evidence>
<dbReference type="InterPro" id="IPR028082">
    <property type="entry name" value="Peripla_BP_I"/>
</dbReference>
<dbReference type="Gene3D" id="1.10.260.40">
    <property type="entry name" value="lambda repressor-like DNA-binding domains"/>
    <property type="match status" value="1"/>
</dbReference>
<dbReference type="Proteomes" id="UP001467690">
    <property type="component" value="Unassembled WGS sequence"/>
</dbReference>